<feature type="non-terminal residue" evidence="1">
    <location>
        <position position="116"/>
    </location>
</feature>
<dbReference type="EMBL" id="CAJOBJ010364470">
    <property type="protein sequence ID" value="CAF5220179.1"/>
    <property type="molecule type" value="Genomic_DNA"/>
</dbReference>
<protein>
    <submittedName>
        <fullName evidence="1">Uncharacterized protein</fullName>
    </submittedName>
</protein>
<organism evidence="1 2">
    <name type="scientific">Rotaria magnacalcarata</name>
    <dbReference type="NCBI Taxonomy" id="392030"/>
    <lineage>
        <taxon>Eukaryota</taxon>
        <taxon>Metazoa</taxon>
        <taxon>Spiralia</taxon>
        <taxon>Gnathifera</taxon>
        <taxon>Rotifera</taxon>
        <taxon>Eurotatoria</taxon>
        <taxon>Bdelloidea</taxon>
        <taxon>Philodinida</taxon>
        <taxon>Philodinidae</taxon>
        <taxon>Rotaria</taxon>
    </lineage>
</organism>
<name>A0A8S3JNJ7_9BILA</name>
<comment type="caution">
    <text evidence="1">The sequence shown here is derived from an EMBL/GenBank/DDBJ whole genome shotgun (WGS) entry which is preliminary data.</text>
</comment>
<evidence type="ECO:0000313" key="2">
    <source>
        <dbReference type="Proteomes" id="UP000681720"/>
    </source>
</evidence>
<evidence type="ECO:0000313" key="1">
    <source>
        <dbReference type="EMBL" id="CAF5220179.1"/>
    </source>
</evidence>
<gene>
    <name evidence="1" type="ORF">GIL414_LOCUS83876</name>
</gene>
<dbReference type="Pfam" id="PF20430">
    <property type="entry name" value="Eplus_motif"/>
    <property type="match status" value="1"/>
</dbReference>
<feature type="non-terminal residue" evidence="1">
    <location>
        <position position="1"/>
    </location>
</feature>
<accession>A0A8S3JNJ7</accession>
<sequence>ALLSGARNHMNANLAQQIYDRMNEVFPQLDDSLVSAATLLANVYGSIGDIDKASDIRTQLTKSGAKKKIGLSWTVVDGQVYQFRAHDVNHPRSKEIYAEAEKISAELVEHGHQHDS</sequence>
<proteinExistence type="predicted"/>
<dbReference type="AlphaFoldDB" id="A0A8S3JNJ7"/>
<dbReference type="InterPro" id="IPR046849">
    <property type="entry name" value="E2_motif"/>
</dbReference>
<dbReference type="Proteomes" id="UP000681720">
    <property type="component" value="Unassembled WGS sequence"/>
</dbReference>
<reference evidence="1" key="1">
    <citation type="submission" date="2021-02" db="EMBL/GenBank/DDBJ databases">
        <authorList>
            <person name="Nowell W R."/>
        </authorList>
    </citation>
    <scope>NUCLEOTIDE SEQUENCE</scope>
</reference>